<protein>
    <submittedName>
        <fullName evidence="2">Uncharacterized protein</fullName>
    </submittedName>
</protein>
<dbReference type="SMART" id="SM00028">
    <property type="entry name" value="TPR"/>
    <property type="match status" value="3"/>
</dbReference>
<proteinExistence type="predicted"/>
<name>A0AAV2ZCC2_9STRA</name>
<feature type="compositionally biased region" description="Acidic residues" evidence="1">
    <location>
        <begin position="92"/>
        <end position="120"/>
    </location>
</feature>
<dbReference type="Proteomes" id="UP001146120">
    <property type="component" value="Unassembled WGS sequence"/>
</dbReference>
<sequence>PEAPRPSHVLVLRTMTLESLEGQVRALHRPPSCKYKDMEPAYAAQQLKQQPPPRLRRRGSLAPDDIKEPIEAEQAEQQPEASESPDKKEVNDANEENEATAEEDTSEDLASEPSETEIDESTSALRNITHQIAAELVRTQIDPRLLVPTHDHQVESALLASLYCQRATLLLAMSQYDATVDIPASLFGEHEQLSADTETFEEHVVAVERALDDALVAIALGPRAAWGYYLAAQCSRSLGKPANAMEFLVLARRLAPNDSAMEQLMRALISEQEPFDQRFAVAPPLKTEAIDIETVDRNDLLLTECLQVTRQLSDAAPLTKLELMLHHNVHHQCATADDVSGLQEMCDNVTELLTTKVLPSVPVSRLFSYTIADVPDTLLEATECQCVINERPNRKWLVQRLAPAVANRTRPIMAANDQISRDDAMADVVYDLLVLWTRLLLATGNLRRCTLVHGASRYIELAYDLSRQLGVPMPLETACADSFAMCLLDSPEEDHGEALLLLQESLQAAIGAHDARRELVCHYNVGKALMQMQEFDVAQEEFLQLLRQSQAMGESYMECLAQYELGEYFAHTSNVPRALKHFDTAKTLCHQTAHCQSTLRLRSIQDAIEFYSRTHSRQQQ</sequence>
<dbReference type="SUPFAM" id="SSF48452">
    <property type="entry name" value="TPR-like"/>
    <property type="match status" value="2"/>
</dbReference>
<reference evidence="2" key="1">
    <citation type="submission" date="2022-11" db="EMBL/GenBank/DDBJ databases">
        <authorList>
            <person name="Morgan W.R."/>
            <person name="Tartar A."/>
        </authorList>
    </citation>
    <scope>NUCLEOTIDE SEQUENCE</scope>
    <source>
        <strain evidence="2">ARSEF 373</strain>
    </source>
</reference>
<accession>A0AAV2ZCC2</accession>
<organism evidence="2 3">
    <name type="scientific">Lagenidium giganteum</name>
    <dbReference type="NCBI Taxonomy" id="4803"/>
    <lineage>
        <taxon>Eukaryota</taxon>
        <taxon>Sar</taxon>
        <taxon>Stramenopiles</taxon>
        <taxon>Oomycota</taxon>
        <taxon>Peronosporomycetes</taxon>
        <taxon>Pythiales</taxon>
        <taxon>Pythiaceae</taxon>
    </lineage>
</organism>
<dbReference type="AlphaFoldDB" id="A0AAV2ZCC2"/>
<reference evidence="2" key="2">
    <citation type="journal article" date="2023" name="Microbiol Resour">
        <title>Decontamination and Annotation of the Draft Genome Sequence of the Oomycete Lagenidium giganteum ARSEF 373.</title>
        <authorList>
            <person name="Morgan W.R."/>
            <person name="Tartar A."/>
        </authorList>
    </citation>
    <scope>NUCLEOTIDE SEQUENCE</scope>
    <source>
        <strain evidence="2">ARSEF 373</strain>
    </source>
</reference>
<gene>
    <name evidence="2" type="ORF">N0F65_010589</name>
</gene>
<comment type="caution">
    <text evidence="2">The sequence shown here is derived from an EMBL/GenBank/DDBJ whole genome shotgun (WGS) entry which is preliminary data.</text>
</comment>
<dbReference type="EMBL" id="DAKRPA010000013">
    <property type="protein sequence ID" value="DBA03936.1"/>
    <property type="molecule type" value="Genomic_DNA"/>
</dbReference>
<dbReference type="Gene3D" id="1.25.40.10">
    <property type="entry name" value="Tetratricopeptide repeat domain"/>
    <property type="match status" value="2"/>
</dbReference>
<dbReference type="InterPro" id="IPR019734">
    <property type="entry name" value="TPR_rpt"/>
</dbReference>
<evidence type="ECO:0000313" key="2">
    <source>
        <dbReference type="EMBL" id="DBA03936.1"/>
    </source>
</evidence>
<evidence type="ECO:0000256" key="1">
    <source>
        <dbReference type="SAM" id="MobiDB-lite"/>
    </source>
</evidence>
<evidence type="ECO:0000313" key="3">
    <source>
        <dbReference type="Proteomes" id="UP001146120"/>
    </source>
</evidence>
<feature type="region of interest" description="Disordered" evidence="1">
    <location>
        <begin position="22"/>
        <end position="123"/>
    </location>
</feature>
<feature type="non-terminal residue" evidence="2">
    <location>
        <position position="1"/>
    </location>
</feature>
<dbReference type="InterPro" id="IPR011990">
    <property type="entry name" value="TPR-like_helical_dom_sf"/>
</dbReference>
<keyword evidence="3" id="KW-1185">Reference proteome</keyword>
<feature type="compositionally biased region" description="Low complexity" evidence="1">
    <location>
        <begin position="40"/>
        <end position="49"/>
    </location>
</feature>